<reference evidence="1 2" key="1">
    <citation type="submission" date="2016-10" db="EMBL/GenBank/DDBJ databases">
        <authorList>
            <person name="de Groot N.N."/>
        </authorList>
    </citation>
    <scope>NUCLEOTIDE SEQUENCE [LARGE SCALE GENOMIC DNA]</scope>
    <source>
        <strain evidence="1 2">DSM 9990</strain>
    </source>
</reference>
<protein>
    <recommendedName>
        <fullName evidence="3">ParB/Sulfiredoxin domain-containing protein</fullName>
    </recommendedName>
</protein>
<accession>A0A1I4TC05</accession>
<dbReference type="InterPro" id="IPR036086">
    <property type="entry name" value="ParB/Sulfiredoxin_sf"/>
</dbReference>
<dbReference type="Proteomes" id="UP000199611">
    <property type="component" value="Unassembled WGS sequence"/>
</dbReference>
<organism evidence="1 2">
    <name type="scientific">Thermodesulforhabdus norvegica</name>
    <dbReference type="NCBI Taxonomy" id="39841"/>
    <lineage>
        <taxon>Bacteria</taxon>
        <taxon>Pseudomonadati</taxon>
        <taxon>Thermodesulfobacteriota</taxon>
        <taxon>Syntrophobacteria</taxon>
        <taxon>Syntrophobacterales</taxon>
        <taxon>Thermodesulforhabdaceae</taxon>
        <taxon>Thermodesulforhabdus</taxon>
    </lineage>
</organism>
<evidence type="ECO:0000313" key="2">
    <source>
        <dbReference type="Proteomes" id="UP000199611"/>
    </source>
</evidence>
<sequence length="321" mass="37946">MSLAFEFCWLSPEEIAKSELFHFSAHRAEAVIDFIERTGVLLCPLWVRRQGTQYLLVDGYCRILWAERRNGRVPCIVFPESIPERELLSWKVFELLSRRDPDIIEKARIVKALSYFYPPDEIKERFFPLLKIPRKPRMFKTMLLIAGLDQDEVAEVVAGRVSEKVLFRIVWWDERSRRACVELLSILKCSVSLQRELVELIDDIARLDNTSRAEVIEQEEVRRVIHDSGLTPRNKTEFLRSFLRRRLYPALDRRERSFRKILKELSLPPDITLKPPEFFEGDEWNLNVSFADVEELRNRLEKLLRKETISGLKKILEDSDE</sequence>
<dbReference type="STRING" id="39841.SAMN05660836_01337"/>
<dbReference type="RefSeq" id="WP_143083116.1">
    <property type="nucleotide sequence ID" value="NZ_FOUU01000003.1"/>
</dbReference>
<dbReference type="SUPFAM" id="SSF110849">
    <property type="entry name" value="ParB/Sulfiredoxin"/>
    <property type="match status" value="1"/>
</dbReference>
<evidence type="ECO:0000313" key="1">
    <source>
        <dbReference type="EMBL" id="SFM74249.1"/>
    </source>
</evidence>
<proteinExistence type="predicted"/>
<keyword evidence="2" id="KW-1185">Reference proteome</keyword>
<dbReference type="AlphaFoldDB" id="A0A1I4TC05"/>
<dbReference type="EMBL" id="FOUU01000003">
    <property type="protein sequence ID" value="SFM74249.1"/>
    <property type="molecule type" value="Genomic_DNA"/>
</dbReference>
<evidence type="ECO:0008006" key="3">
    <source>
        <dbReference type="Google" id="ProtNLM"/>
    </source>
</evidence>
<dbReference type="OrthoDB" id="5497326at2"/>
<gene>
    <name evidence="1" type="ORF">SAMN05660836_01337</name>
</gene>
<name>A0A1I4TC05_9BACT</name>